<organism evidence="3 4">
    <name type="scientific">Clathrospora elynae</name>
    <dbReference type="NCBI Taxonomy" id="706981"/>
    <lineage>
        <taxon>Eukaryota</taxon>
        <taxon>Fungi</taxon>
        <taxon>Dikarya</taxon>
        <taxon>Ascomycota</taxon>
        <taxon>Pezizomycotina</taxon>
        <taxon>Dothideomycetes</taxon>
        <taxon>Pleosporomycetidae</taxon>
        <taxon>Pleosporales</taxon>
        <taxon>Diademaceae</taxon>
        <taxon>Clathrospora</taxon>
    </lineage>
</organism>
<accession>A0A6A5SHE3</accession>
<proteinExistence type="predicted"/>
<feature type="region of interest" description="Disordered" evidence="1">
    <location>
        <begin position="138"/>
        <end position="181"/>
    </location>
</feature>
<reference evidence="3" key="1">
    <citation type="journal article" date="2020" name="Stud. Mycol.">
        <title>101 Dothideomycetes genomes: a test case for predicting lifestyles and emergence of pathogens.</title>
        <authorList>
            <person name="Haridas S."/>
            <person name="Albert R."/>
            <person name="Binder M."/>
            <person name="Bloem J."/>
            <person name="Labutti K."/>
            <person name="Salamov A."/>
            <person name="Andreopoulos B."/>
            <person name="Baker S."/>
            <person name="Barry K."/>
            <person name="Bills G."/>
            <person name="Bluhm B."/>
            <person name="Cannon C."/>
            <person name="Castanera R."/>
            <person name="Culley D."/>
            <person name="Daum C."/>
            <person name="Ezra D."/>
            <person name="Gonzalez J."/>
            <person name="Henrissat B."/>
            <person name="Kuo A."/>
            <person name="Liang C."/>
            <person name="Lipzen A."/>
            <person name="Lutzoni F."/>
            <person name="Magnuson J."/>
            <person name="Mondo S."/>
            <person name="Nolan M."/>
            <person name="Ohm R."/>
            <person name="Pangilinan J."/>
            <person name="Park H.-J."/>
            <person name="Ramirez L."/>
            <person name="Alfaro M."/>
            <person name="Sun H."/>
            <person name="Tritt A."/>
            <person name="Yoshinaga Y."/>
            <person name="Zwiers L.-H."/>
            <person name="Turgeon B."/>
            <person name="Goodwin S."/>
            <person name="Spatafora J."/>
            <person name="Crous P."/>
            <person name="Grigoriev I."/>
        </authorList>
    </citation>
    <scope>NUCLEOTIDE SEQUENCE</scope>
    <source>
        <strain evidence="3">CBS 161.51</strain>
    </source>
</reference>
<evidence type="ECO:0000313" key="3">
    <source>
        <dbReference type="EMBL" id="KAF1939282.1"/>
    </source>
</evidence>
<keyword evidence="4" id="KW-1185">Reference proteome</keyword>
<dbReference type="Proteomes" id="UP000800038">
    <property type="component" value="Unassembled WGS sequence"/>
</dbReference>
<evidence type="ECO:0000256" key="1">
    <source>
        <dbReference type="SAM" id="MobiDB-lite"/>
    </source>
</evidence>
<sequence>MTVLLPISICVAVCCRARCVSTADRISDMYRHWMESDLKIARAVKTLNYEREMILSILTDYSLNATLFMIPNGIGDPVRPHHRGLQEDRVVQHNSQRHREQEGAGQSDLLPADGVPGACGLEPPKQRILGRQVVHVPDRRQDHRLRGRESVHGKDRGLERRPTSGGRRTGNGFLFESLDQV</sequence>
<name>A0A6A5SHE3_9PLEO</name>
<keyword evidence="2" id="KW-0732">Signal</keyword>
<dbReference type="EMBL" id="ML976085">
    <property type="protein sequence ID" value="KAF1939282.1"/>
    <property type="molecule type" value="Genomic_DNA"/>
</dbReference>
<gene>
    <name evidence="3" type="ORF">EJ02DRAFT_457135</name>
</gene>
<evidence type="ECO:0000256" key="2">
    <source>
        <dbReference type="SAM" id="SignalP"/>
    </source>
</evidence>
<dbReference type="AlphaFoldDB" id="A0A6A5SHE3"/>
<feature type="compositionally biased region" description="Basic and acidic residues" evidence="1">
    <location>
        <begin position="91"/>
        <end position="102"/>
    </location>
</feature>
<feature type="region of interest" description="Disordered" evidence="1">
    <location>
        <begin position="91"/>
        <end position="113"/>
    </location>
</feature>
<evidence type="ECO:0000313" key="4">
    <source>
        <dbReference type="Proteomes" id="UP000800038"/>
    </source>
</evidence>
<protein>
    <submittedName>
        <fullName evidence="3">Uncharacterized protein</fullName>
    </submittedName>
</protein>
<feature type="compositionally biased region" description="Basic and acidic residues" evidence="1">
    <location>
        <begin position="147"/>
        <end position="162"/>
    </location>
</feature>
<feature type="signal peptide" evidence="2">
    <location>
        <begin position="1"/>
        <end position="17"/>
    </location>
</feature>
<feature type="chain" id="PRO_5025575789" evidence="2">
    <location>
        <begin position="18"/>
        <end position="181"/>
    </location>
</feature>